<gene>
    <name evidence="2" type="ORF">K431DRAFT_341237</name>
</gene>
<dbReference type="OrthoDB" id="4158841at2759"/>
<name>A0A9P4PZ32_9PEZI</name>
<protein>
    <submittedName>
        <fullName evidence="2">Uncharacterized protein</fullName>
    </submittedName>
</protein>
<sequence>MSSSHNVPQTSKASQATTANTKPNRLPAPTLFVGPPSRNASQLSMHNPFPSGNDDTHQFHHSTNTTTNPAQKPPRGKSALKHEFTNEDNKNASKDGAPTTRLQKPSPKSLDARWREMQSTLNEVELTAQNTTHVFGASHAAALQELRTAQIALARAWGRGNEEQRRAAQENGAATSMTSVAPELGAGSSEKFKVAHDLASDRFRANRDRAGTTTSVSTSLSDESDKGSKTTTSAKSQLEEETAQDIRLASERRAANEDYFNKVDAGVKEVVAKLGVVAEAMRGVEGEARSLWSATTDSPTDMRHNKK</sequence>
<feature type="compositionally biased region" description="Polar residues" evidence="1">
    <location>
        <begin position="211"/>
        <end position="221"/>
    </location>
</feature>
<feature type="compositionally biased region" description="Basic and acidic residues" evidence="1">
    <location>
        <begin position="80"/>
        <end position="93"/>
    </location>
</feature>
<dbReference type="Pfam" id="PF17242">
    <property type="entry name" value="DUF5315"/>
    <property type="match status" value="1"/>
</dbReference>
<keyword evidence="3" id="KW-1185">Reference proteome</keyword>
<feature type="region of interest" description="Disordered" evidence="1">
    <location>
        <begin position="285"/>
        <end position="307"/>
    </location>
</feature>
<evidence type="ECO:0000256" key="1">
    <source>
        <dbReference type="SAM" id="MobiDB-lite"/>
    </source>
</evidence>
<proteinExistence type="predicted"/>
<comment type="caution">
    <text evidence="2">The sequence shown here is derived from an EMBL/GenBank/DDBJ whole genome shotgun (WGS) entry which is preliminary data.</text>
</comment>
<dbReference type="Proteomes" id="UP000799441">
    <property type="component" value="Unassembled WGS sequence"/>
</dbReference>
<feature type="compositionally biased region" description="Polar residues" evidence="1">
    <location>
        <begin position="61"/>
        <end position="70"/>
    </location>
</feature>
<reference evidence="2" key="1">
    <citation type="journal article" date="2020" name="Stud. Mycol.">
        <title>101 Dothideomycetes genomes: a test case for predicting lifestyles and emergence of pathogens.</title>
        <authorList>
            <person name="Haridas S."/>
            <person name="Albert R."/>
            <person name="Binder M."/>
            <person name="Bloem J."/>
            <person name="Labutti K."/>
            <person name="Salamov A."/>
            <person name="Andreopoulos B."/>
            <person name="Baker S."/>
            <person name="Barry K."/>
            <person name="Bills G."/>
            <person name="Bluhm B."/>
            <person name="Cannon C."/>
            <person name="Castanera R."/>
            <person name="Culley D."/>
            <person name="Daum C."/>
            <person name="Ezra D."/>
            <person name="Gonzalez J."/>
            <person name="Henrissat B."/>
            <person name="Kuo A."/>
            <person name="Liang C."/>
            <person name="Lipzen A."/>
            <person name="Lutzoni F."/>
            <person name="Magnuson J."/>
            <person name="Mondo S."/>
            <person name="Nolan M."/>
            <person name="Ohm R."/>
            <person name="Pangilinan J."/>
            <person name="Park H.-J."/>
            <person name="Ramirez L."/>
            <person name="Alfaro M."/>
            <person name="Sun H."/>
            <person name="Tritt A."/>
            <person name="Yoshinaga Y."/>
            <person name="Zwiers L.-H."/>
            <person name="Turgeon B."/>
            <person name="Goodwin S."/>
            <person name="Spatafora J."/>
            <person name="Crous P."/>
            <person name="Grigoriev I."/>
        </authorList>
    </citation>
    <scope>NUCLEOTIDE SEQUENCE</scope>
    <source>
        <strain evidence="2">CBS 116435</strain>
    </source>
</reference>
<feature type="region of interest" description="Disordered" evidence="1">
    <location>
        <begin position="1"/>
        <end position="111"/>
    </location>
</feature>
<dbReference type="AlphaFoldDB" id="A0A9P4PZ32"/>
<organism evidence="2 3">
    <name type="scientific">Polychaeton citri CBS 116435</name>
    <dbReference type="NCBI Taxonomy" id="1314669"/>
    <lineage>
        <taxon>Eukaryota</taxon>
        <taxon>Fungi</taxon>
        <taxon>Dikarya</taxon>
        <taxon>Ascomycota</taxon>
        <taxon>Pezizomycotina</taxon>
        <taxon>Dothideomycetes</taxon>
        <taxon>Dothideomycetidae</taxon>
        <taxon>Capnodiales</taxon>
        <taxon>Capnodiaceae</taxon>
        <taxon>Polychaeton</taxon>
    </lineage>
</organism>
<evidence type="ECO:0000313" key="2">
    <source>
        <dbReference type="EMBL" id="KAF2717603.1"/>
    </source>
</evidence>
<evidence type="ECO:0000313" key="3">
    <source>
        <dbReference type="Proteomes" id="UP000799441"/>
    </source>
</evidence>
<dbReference type="EMBL" id="MU003840">
    <property type="protein sequence ID" value="KAF2717603.1"/>
    <property type="molecule type" value="Genomic_DNA"/>
</dbReference>
<accession>A0A9P4PZ32</accession>
<feature type="region of interest" description="Disordered" evidence="1">
    <location>
        <begin position="205"/>
        <end position="244"/>
    </location>
</feature>
<feature type="compositionally biased region" description="Polar residues" evidence="1">
    <location>
        <begin position="1"/>
        <end position="23"/>
    </location>
</feature>